<dbReference type="Proteomes" id="UP001500967">
    <property type="component" value="Unassembled WGS sequence"/>
</dbReference>
<proteinExistence type="predicted"/>
<evidence type="ECO:0000313" key="3">
    <source>
        <dbReference type="Proteomes" id="UP001500967"/>
    </source>
</evidence>
<dbReference type="RefSeq" id="WP_344647773.1">
    <property type="nucleotide sequence ID" value="NZ_BAAAGX010000006.1"/>
</dbReference>
<accession>A0ABN0TS08</accession>
<dbReference type="EMBL" id="BAAAGX010000006">
    <property type="protein sequence ID" value="GAA0228730.1"/>
    <property type="molecule type" value="Genomic_DNA"/>
</dbReference>
<reference evidence="2 3" key="1">
    <citation type="journal article" date="2019" name="Int. J. Syst. Evol. Microbiol.">
        <title>The Global Catalogue of Microorganisms (GCM) 10K type strain sequencing project: providing services to taxonomists for standard genome sequencing and annotation.</title>
        <authorList>
            <consortium name="The Broad Institute Genomics Platform"/>
            <consortium name="The Broad Institute Genome Sequencing Center for Infectious Disease"/>
            <person name="Wu L."/>
            <person name="Ma J."/>
        </authorList>
    </citation>
    <scope>NUCLEOTIDE SEQUENCE [LARGE SCALE GENOMIC DNA]</scope>
    <source>
        <strain evidence="2 3">JCM 10425</strain>
    </source>
</reference>
<keyword evidence="1" id="KW-0472">Membrane</keyword>
<gene>
    <name evidence="2" type="ORF">GCM10009539_12670</name>
</gene>
<sequence>MRRSTLVLDRLAALVAGVVLLGLGAALVAWPTGWLADQWPGTPDRISTGSADDVVTASWWPLASGAAGVLAVVLAAWWLLAHLPRRGVGALLLSGSDRSGRLVLSPAGPADTAASVFAETPGVRSARGHVVHERGATVVDLTATLEPHADLTDVVTASDAVAADLRTVLGRDDVTTRINLTVAGHRRSLPRVH</sequence>
<keyword evidence="1" id="KW-1133">Transmembrane helix</keyword>
<protein>
    <recommendedName>
        <fullName evidence="4">Alkaline shock response membrane anchor protein AmaP</fullName>
    </recommendedName>
</protein>
<comment type="caution">
    <text evidence="2">The sequence shown here is derived from an EMBL/GenBank/DDBJ whole genome shotgun (WGS) entry which is preliminary data.</text>
</comment>
<keyword evidence="1" id="KW-0812">Transmembrane</keyword>
<name>A0ABN0TS08_9ACTN</name>
<evidence type="ECO:0008006" key="4">
    <source>
        <dbReference type="Google" id="ProtNLM"/>
    </source>
</evidence>
<feature type="transmembrane region" description="Helical" evidence="1">
    <location>
        <begin position="59"/>
        <end position="80"/>
    </location>
</feature>
<evidence type="ECO:0000313" key="2">
    <source>
        <dbReference type="EMBL" id="GAA0228730.1"/>
    </source>
</evidence>
<organism evidence="2 3">
    <name type="scientific">Cryptosporangium japonicum</name>
    <dbReference type="NCBI Taxonomy" id="80872"/>
    <lineage>
        <taxon>Bacteria</taxon>
        <taxon>Bacillati</taxon>
        <taxon>Actinomycetota</taxon>
        <taxon>Actinomycetes</taxon>
        <taxon>Cryptosporangiales</taxon>
        <taxon>Cryptosporangiaceae</taxon>
        <taxon>Cryptosporangium</taxon>
    </lineage>
</organism>
<keyword evidence="3" id="KW-1185">Reference proteome</keyword>
<evidence type="ECO:0000256" key="1">
    <source>
        <dbReference type="SAM" id="Phobius"/>
    </source>
</evidence>